<evidence type="ECO:0000313" key="2">
    <source>
        <dbReference type="Proteomes" id="UP000705823"/>
    </source>
</evidence>
<name>A0A8J8P8T2_9EURY</name>
<sequence>MQRRTYLLGCTAGLASLAGCSAEDQELPGPIPDESEELLGPISPDLTVSSTKNSQGRIKELAASGNEYTVEVENEGISGTVLVELYFRADGVTSSSPAATQETYLDSGARTELTLTADRPRWAKEYGFETRGTRFVANVRNTGKKAEVNVMLVDIPGGTTVAEKTVHIGADETTLVEFHTDHEFTNEYEIRAVLAEA</sequence>
<organism evidence="1 2">
    <name type="scientific">Halonotius terrestris</name>
    <dbReference type="NCBI Taxonomy" id="2487750"/>
    <lineage>
        <taxon>Archaea</taxon>
        <taxon>Methanobacteriati</taxon>
        <taxon>Methanobacteriota</taxon>
        <taxon>Stenosarchaea group</taxon>
        <taxon>Halobacteria</taxon>
        <taxon>Halobacteriales</taxon>
        <taxon>Haloferacaceae</taxon>
        <taxon>Halonotius</taxon>
    </lineage>
</organism>
<gene>
    <name evidence="1" type="ORF">EGH24_06250</name>
</gene>
<accession>A0A8J8P8T2</accession>
<dbReference type="Proteomes" id="UP000705823">
    <property type="component" value="Unassembled WGS sequence"/>
</dbReference>
<comment type="caution">
    <text evidence="1">The sequence shown here is derived from an EMBL/GenBank/DDBJ whole genome shotgun (WGS) entry which is preliminary data.</text>
</comment>
<dbReference type="PROSITE" id="PS51257">
    <property type="entry name" value="PROKAR_LIPOPROTEIN"/>
    <property type="match status" value="1"/>
</dbReference>
<protein>
    <submittedName>
        <fullName evidence="1">Uncharacterized protein</fullName>
    </submittedName>
</protein>
<proteinExistence type="predicted"/>
<reference evidence="1" key="1">
    <citation type="submission" date="2019-02" db="EMBL/GenBank/DDBJ databases">
        <title>Halonotius sp. a new haloarchaeum isolated from saline soil.</title>
        <authorList>
            <person name="Duran-Viseras A."/>
            <person name="Sanchez-Porro C."/>
            <person name="Ventosa A."/>
        </authorList>
    </citation>
    <scope>NUCLEOTIDE SEQUENCE</scope>
    <source>
        <strain evidence="1">F15B</strain>
    </source>
</reference>
<evidence type="ECO:0000313" key="1">
    <source>
        <dbReference type="EMBL" id="TQQ83030.1"/>
    </source>
</evidence>
<dbReference type="RefSeq" id="WP_142979294.1">
    <property type="nucleotide sequence ID" value="NZ_RKLU01000002.1"/>
</dbReference>
<dbReference type="EMBL" id="RKLU01000002">
    <property type="protein sequence ID" value="TQQ83030.1"/>
    <property type="molecule type" value="Genomic_DNA"/>
</dbReference>
<keyword evidence="2" id="KW-1185">Reference proteome</keyword>
<dbReference type="AlphaFoldDB" id="A0A8J8P8T2"/>